<sequence>MSQKIQHPTNDPSLVSYHRPEIFALLPQLERAEDCWTLFNSDGLGKAKSKYLHREPAEPNAAYTARLERSTYTPIYRDSIRSYAGLLSRFQIIDAPPSMEENDYNVDLQGSSMQSFLTMVDETVLRDGGCFLMVDMMPDSGADNFFDQMNDGRHPYLISIRRADVINWQVSYEQGMERVEKVTVRQLKSTVDVKGEFGSSVEPIYYVLTPGKVESYRLVKTNASRWENQKIDEVATGMPIVPLVWYGATTSRFAQGDLPMDGLADLSIQHFQMRSDLAELLHKCAMPVPVRRGAPLGPNGLPDRLVLGPNTAVDLGEGGEFRFAEPTGKSLERHQSEIKHIEELMDRSSLNFLYGANVKTATEASLRASQVTSSVAALIRNKTSMFKTLLRLWAWYSGEQDSVTAESGLAVNDSLISKPLEASEVAQLVNLMRNGVLSKRTVLDELQRGGVLDPDLVIEEELDRIEQEEPVAVSEPTEEPDESEAVEPDDSEANDEPDESEDMVGG</sequence>
<feature type="domain" description="DUF4055" evidence="2">
    <location>
        <begin position="259"/>
        <end position="396"/>
    </location>
</feature>
<dbReference type="EMBL" id="DNAN01000666">
    <property type="protein sequence ID" value="HAW77819.1"/>
    <property type="molecule type" value="Genomic_DNA"/>
</dbReference>
<dbReference type="Pfam" id="PF13264">
    <property type="entry name" value="DUF4055"/>
    <property type="match status" value="1"/>
</dbReference>
<organism evidence="3 4">
    <name type="scientific">Alteromonas australica</name>
    <dbReference type="NCBI Taxonomy" id="589873"/>
    <lineage>
        <taxon>Bacteria</taxon>
        <taxon>Pseudomonadati</taxon>
        <taxon>Pseudomonadota</taxon>
        <taxon>Gammaproteobacteria</taxon>
        <taxon>Alteromonadales</taxon>
        <taxon>Alteromonadaceae</taxon>
        <taxon>Alteromonas/Salinimonas group</taxon>
        <taxon>Alteromonas</taxon>
    </lineage>
</organism>
<gene>
    <name evidence="3" type="ORF">DCW74_19050</name>
</gene>
<dbReference type="InterPro" id="IPR025129">
    <property type="entry name" value="DUF4055"/>
</dbReference>
<comment type="caution">
    <text evidence="3">The sequence shown here is derived from an EMBL/GenBank/DDBJ whole genome shotgun (WGS) entry which is preliminary data.</text>
</comment>
<proteinExistence type="predicted"/>
<name>A0A350P952_9ALTE</name>
<feature type="region of interest" description="Disordered" evidence="1">
    <location>
        <begin position="461"/>
        <end position="506"/>
    </location>
</feature>
<evidence type="ECO:0000256" key="1">
    <source>
        <dbReference type="SAM" id="MobiDB-lite"/>
    </source>
</evidence>
<dbReference type="AlphaFoldDB" id="A0A350P952"/>
<evidence type="ECO:0000313" key="3">
    <source>
        <dbReference type="EMBL" id="HAW77819.1"/>
    </source>
</evidence>
<accession>A0A350P952</accession>
<feature type="compositionally biased region" description="Acidic residues" evidence="1">
    <location>
        <begin position="476"/>
        <end position="506"/>
    </location>
</feature>
<dbReference type="Proteomes" id="UP000263517">
    <property type="component" value="Unassembled WGS sequence"/>
</dbReference>
<reference evidence="3 4" key="1">
    <citation type="journal article" date="2018" name="Nat. Biotechnol.">
        <title>A standardized bacterial taxonomy based on genome phylogeny substantially revises the tree of life.</title>
        <authorList>
            <person name="Parks D.H."/>
            <person name="Chuvochina M."/>
            <person name="Waite D.W."/>
            <person name="Rinke C."/>
            <person name="Skarshewski A."/>
            <person name="Chaumeil P.A."/>
            <person name="Hugenholtz P."/>
        </authorList>
    </citation>
    <scope>NUCLEOTIDE SEQUENCE [LARGE SCALE GENOMIC DNA]</scope>
    <source>
        <strain evidence="3">UBA11978</strain>
    </source>
</reference>
<evidence type="ECO:0000259" key="2">
    <source>
        <dbReference type="Pfam" id="PF13264"/>
    </source>
</evidence>
<protein>
    <recommendedName>
        <fullName evidence="2">DUF4055 domain-containing protein</fullName>
    </recommendedName>
</protein>
<evidence type="ECO:0000313" key="4">
    <source>
        <dbReference type="Proteomes" id="UP000263517"/>
    </source>
</evidence>